<feature type="transmembrane region" description="Helical" evidence="5">
    <location>
        <begin position="322"/>
        <end position="342"/>
    </location>
</feature>
<feature type="domain" description="Cation/H+ exchanger transmembrane" evidence="6">
    <location>
        <begin position="25"/>
        <end position="418"/>
    </location>
</feature>
<evidence type="ECO:0000256" key="2">
    <source>
        <dbReference type="ARBA" id="ARBA00022692"/>
    </source>
</evidence>
<evidence type="ECO:0000313" key="8">
    <source>
        <dbReference type="Proteomes" id="UP000094385"/>
    </source>
</evidence>
<dbReference type="GO" id="GO:0120029">
    <property type="term" value="P:proton export across plasma membrane"/>
    <property type="evidence" value="ECO:0007669"/>
    <property type="project" value="InterPro"/>
</dbReference>
<comment type="subcellular location">
    <subcellularLocation>
        <location evidence="1">Membrane</location>
        <topology evidence="1">Multi-pass membrane protein</topology>
    </subcellularLocation>
</comment>
<dbReference type="PANTHER" id="PTHR31382">
    <property type="entry name" value="NA(+)/H(+) ANTIPORTER"/>
    <property type="match status" value="1"/>
</dbReference>
<accession>A0A1E3QDP2</accession>
<gene>
    <name evidence="7" type="ORF">LIPSTDRAFT_41127</name>
</gene>
<proteinExistence type="predicted"/>
<feature type="non-terminal residue" evidence="7">
    <location>
        <position position="437"/>
    </location>
</feature>
<evidence type="ECO:0000256" key="1">
    <source>
        <dbReference type="ARBA" id="ARBA00004141"/>
    </source>
</evidence>
<dbReference type="GO" id="GO:0042391">
    <property type="term" value="P:regulation of membrane potential"/>
    <property type="evidence" value="ECO:0007669"/>
    <property type="project" value="InterPro"/>
</dbReference>
<feature type="transmembrane region" description="Helical" evidence="5">
    <location>
        <begin position="99"/>
        <end position="122"/>
    </location>
</feature>
<organism evidence="7 8">
    <name type="scientific">Lipomyces starkeyi NRRL Y-11557</name>
    <dbReference type="NCBI Taxonomy" id="675824"/>
    <lineage>
        <taxon>Eukaryota</taxon>
        <taxon>Fungi</taxon>
        <taxon>Dikarya</taxon>
        <taxon>Ascomycota</taxon>
        <taxon>Saccharomycotina</taxon>
        <taxon>Lipomycetes</taxon>
        <taxon>Lipomycetales</taxon>
        <taxon>Lipomycetaceae</taxon>
        <taxon>Lipomyces</taxon>
    </lineage>
</organism>
<dbReference type="STRING" id="675824.A0A1E3QDP2"/>
<feature type="transmembrane region" description="Helical" evidence="5">
    <location>
        <begin position="393"/>
        <end position="418"/>
    </location>
</feature>
<dbReference type="InterPro" id="IPR038770">
    <property type="entry name" value="Na+/solute_symporter_sf"/>
</dbReference>
<protein>
    <recommendedName>
        <fullName evidence="6">Cation/H+ exchanger transmembrane domain-containing protein</fullName>
    </recommendedName>
</protein>
<feature type="transmembrane region" description="Helical" evidence="5">
    <location>
        <begin position="9"/>
        <end position="30"/>
    </location>
</feature>
<dbReference type="AlphaFoldDB" id="A0A1E3QDP2"/>
<keyword evidence="3 5" id="KW-1133">Transmembrane helix</keyword>
<dbReference type="EMBL" id="KV454290">
    <property type="protein sequence ID" value="ODQ75825.1"/>
    <property type="molecule type" value="Genomic_DNA"/>
</dbReference>
<keyword evidence="8" id="KW-1185">Reference proteome</keyword>
<dbReference type="InterPro" id="IPR004712">
    <property type="entry name" value="Na+/H+_antiporter_fungi"/>
</dbReference>
<evidence type="ECO:0000256" key="4">
    <source>
        <dbReference type="ARBA" id="ARBA00023136"/>
    </source>
</evidence>
<keyword evidence="4 5" id="KW-0472">Membrane</keyword>
<dbReference type="GO" id="GO:0005886">
    <property type="term" value="C:plasma membrane"/>
    <property type="evidence" value="ECO:0007669"/>
    <property type="project" value="InterPro"/>
</dbReference>
<evidence type="ECO:0000259" key="6">
    <source>
        <dbReference type="Pfam" id="PF00999"/>
    </source>
</evidence>
<dbReference type="Gene3D" id="1.20.1530.20">
    <property type="match status" value="1"/>
</dbReference>
<dbReference type="GO" id="GO:0015385">
    <property type="term" value="F:sodium:proton antiporter activity"/>
    <property type="evidence" value="ECO:0007669"/>
    <property type="project" value="InterPro"/>
</dbReference>
<evidence type="ECO:0000256" key="3">
    <source>
        <dbReference type="ARBA" id="ARBA00022989"/>
    </source>
</evidence>
<feature type="transmembrane region" description="Helical" evidence="5">
    <location>
        <begin position="293"/>
        <end position="310"/>
    </location>
</feature>
<dbReference type="PANTHER" id="PTHR31382:SF1">
    <property type="entry name" value="SODIUM ION_PROTON EXCHANGER (EUROFUNG)"/>
    <property type="match status" value="1"/>
</dbReference>
<dbReference type="GO" id="GO:0036376">
    <property type="term" value="P:sodium ion export across plasma membrane"/>
    <property type="evidence" value="ECO:0007669"/>
    <property type="project" value="InterPro"/>
</dbReference>
<evidence type="ECO:0000313" key="7">
    <source>
        <dbReference type="EMBL" id="ODQ75825.1"/>
    </source>
</evidence>
<name>A0A1E3QDP2_LIPST</name>
<reference evidence="7 8" key="1">
    <citation type="journal article" date="2016" name="Proc. Natl. Acad. Sci. U.S.A.">
        <title>Comparative genomics of biotechnologically important yeasts.</title>
        <authorList>
            <person name="Riley R."/>
            <person name="Haridas S."/>
            <person name="Wolfe K.H."/>
            <person name="Lopes M.R."/>
            <person name="Hittinger C.T."/>
            <person name="Goeker M."/>
            <person name="Salamov A.A."/>
            <person name="Wisecaver J.H."/>
            <person name="Long T.M."/>
            <person name="Calvey C.H."/>
            <person name="Aerts A.L."/>
            <person name="Barry K.W."/>
            <person name="Choi C."/>
            <person name="Clum A."/>
            <person name="Coughlan A.Y."/>
            <person name="Deshpande S."/>
            <person name="Douglass A.P."/>
            <person name="Hanson S.J."/>
            <person name="Klenk H.-P."/>
            <person name="LaButti K.M."/>
            <person name="Lapidus A."/>
            <person name="Lindquist E.A."/>
            <person name="Lipzen A.M."/>
            <person name="Meier-Kolthoff J.P."/>
            <person name="Ohm R.A."/>
            <person name="Otillar R.P."/>
            <person name="Pangilinan J.L."/>
            <person name="Peng Y."/>
            <person name="Rokas A."/>
            <person name="Rosa C.A."/>
            <person name="Scheuner C."/>
            <person name="Sibirny A.A."/>
            <person name="Slot J.C."/>
            <person name="Stielow J.B."/>
            <person name="Sun H."/>
            <person name="Kurtzman C.P."/>
            <person name="Blackwell M."/>
            <person name="Grigoriev I.V."/>
            <person name="Jeffries T.W."/>
        </authorList>
    </citation>
    <scope>NUCLEOTIDE SEQUENCE [LARGE SCALE GENOMIC DNA]</scope>
    <source>
        <strain evidence="7 8">NRRL Y-11557</strain>
    </source>
</reference>
<dbReference type="InterPro" id="IPR006153">
    <property type="entry name" value="Cation/H_exchanger_TM"/>
</dbReference>
<feature type="transmembrane region" description="Helical" evidence="5">
    <location>
        <begin position="243"/>
        <end position="273"/>
    </location>
</feature>
<feature type="transmembrane region" description="Helical" evidence="5">
    <location>
        <begin position="354"/>
        <end position="373"/>
    </location>
</feature>
<dbReference type="Proteomes" id="UP000094385">
    <property type="component" value="Unassembled WGS sequence"/>
</dbReference>
<keyword evidence="2 5" id="KW-0812">Transmembrane</keyword>
<dbReference type="Pfam" id="PF00999">
    <property type="entry name" value="Na_H_Exchanger"/>
    <property type="match status" value="1"/>
</dbReference>
<dbReference type="OrthoDB" id="5327978at2759"/>
<evidence type="ECO:0000256" key="5">
    <source>
        <dbReference type="SAM" id="Phobius"/>
    </source>
</evidence>
<sequence>MPTLAINNFNLVCTLLGGFVILFGLVSYLVREKMYISEALPSLLFGTIFKVAGLFRPEVYGTTTQDITREFTRLVLGVQLVLAGVQLPEKYLWYEWRSLSILLLPVMAAMWVISALIIYLCIPNLNYLDALIIGACITPTDPVLSNSLVKGRFAEKSIAEPLRNLISAESGANDGFGYPFLFLALYILRDTGASIARDWIVETIIYEVILSIVYGTVIGYIAMRTLHFAKEKNMIEDESFVLFAFALALFIVGTAGLVGTDDLLACFVAGNVFTCDWFRVETEHDSLQSSLDMILNVAMFTWLGTVVPWAEFNTQEIPVWRFIIMALAILAFRRLPAVLVMYKTIPRIETFREAIFTGFFGPIGVGAVFYMSLLLETLSTFTQTDQVAYIGKVAPLVIYFSLVSSVIVHGISIPALVVGPKMPRTLSRSLTQLGALS</sequence>
<feature type="transmembrane region" description="Helical" evidence="5">
    <location>
        <begin position="204"/>
        <end position="223"/>
    </location>
</feature>